<evidence type="ECO:0000313" key="9">
    <source>
        <dbReference type="Proteomes" id="UP000229307"/>
    </source>
</evidence>
<dbReference type="Pfam" id="PF12895">
    <property type="entry name" value="ANAPC3"/>
    <property type="match status" value="1"/>
</dbReference>
<dbReference type="InterPro" id="IPR008271">
    <property type="entry name" value="Ser/Thr_kinase_AS"/>
</dbReference>
<keyword evidence="5" id="KW-0802">TPR repeat</keyword>
<proteinExistence type="predicted"/>
<dbReference type="InterPro" id="IPR000719">
    <property type="entry name" value="Prot_kinase_dom"/>
</dbReference>
<dbReference type="SMART" id="SM00028">
    <property type="entry name" value="TPR"/>
    <property type="match status" value="4"/>
</dbReference>
<organism evidence="8 9">
    <name type="scientific">Candidatus Desantisbacteria bacterium CG_4_10_14_0_8_um_filter_48_22</name>
    <dbReference type="NCBI Taxonomy" id="1974543"/>
    <lineage>
        <taxon>Bacteria</taxon>
        <taxon>Candidatus Desantisiibacteriota</taxon>
    </lineage>
</organism>
<evidence type="ECO:0000256" key="1">
    <source>
        <dbReference type="ARBA" id="ARBA00022679"/>
    </source>
</evidence>
<dbReference type="EMBL" id="PFMR01000260">
    <property type="protein sequence ID" value="PIZ15495.1"/>
    <property type="molecule type" value="Genomic_DNA"/>
</dbReference>
<keyword evidence="6" id="KW-1133">Transmembrane helix</keyword>
<evidence type="ECO:0000256" key="5">
    <source>
        <dbReference type="PROSITE-ProRule" id="PRU00339"/>
    </source>
</evidence>
<dbReference type="GO" id="GO:0005524">
    <property type="term" value="F:ATP binding"/>
    <property type="evidence" value="ECO:0007669"/>
    <property type="project" value="UniProtKB-KW"/>
</dbReference>
<dbReference type="InterPro" id="IPR019734">
    <property type="entry name" value="TPR_rpt"/>
</dbReference>
<feature type="transmembrane region" description="Helical" evidence="6">
    <location>
        <begin position="194"/>
        <end position="217"/>
    </location>
</feature>
<keyword evidence="4" id="KW-0067">ATP-binding</keyword>
<dbReference type="PANTHER" id="PTHR43289:SF6">
    <property type="entry name" value="SERINE_THREONINE-PROTEIN KINASE NEKL-3"/>
    <property type="match status" value="1"/>
</dbReference>
<dbReference type="Gene3D" id="1.25.40.10">
    <property type="entry name" value="Tetratricopeptide repeat domain"/>
    <property type="match status" value="1"/>
</dbReference>
<feature type="repeat" description="TPR" evidence="5">
    <location>
        <begin position="61"/>
        <end position="94"/>
    </location>
</feature>
<protein>
    <recommendedName>
        <fullName evidence="7">Protein kinase domain-containing protein</fullName>
    </recommendedName>
</protein>
<evidence type="ECO:0000259" key="7">
    <source>
        <dbReference type="PROSITE" id="PS50011"/>
    </source>
</evidence>
<gene>
    <name evidence="8" type="ORF">COY52_09615</name>
</gene>
<evidence type="ECO:0000256" key="4">
    <source>
        <dbReference type="ARBA" id="ARBA00022840"/>
    </source>
</evidence>
<sequence>MMKKILIIFLLISAVVGLQHNILAQSDFDAWIKGNDLLDKNKPKEALVYLKRAVDIKPNSADNQYSLGLCYFTLEDYGKSLEHFEKAARIDPRGTDYYLGQCSLKLDRISEAKTYFKQGLSREEKPERVKEMEQLISKIDSYRSVVSQAMVHLDEKKYDLAKKEFRHALTYLKTKEAEDGLASAAKLGAEKSKWLVIILIISAVGAAGTAVFFVILMQKKKREFIEKVLPKKIKAAVQAKNFTEAAASLKKLLDSGGKITVLSPLEALTLYRGLKEFDRLFEMEFPTNYFQQFVRELIKLGELADARRMYEKHKAAGGKAQDFSAGDFMKMFAGLKALDDMMQEGVPSAWLMGYAEKFAEEGDYENAFKMLKNGTVIKDQDFYKGDPSSKDAPVYKIVGIYELAGMTPEILKILYENPEGFASYYSQIAEFMLEKQKFSEAGDVLDKKIAYQISSKKDIQDVDYKLMFSIYEKLGRLDEMQPTKVPEKYRMKIIEAKQQKGKFMEALDMMMEKPRSEWKEKEFGICLKLYEGLDMHDNVFDLYKQFRERVKLLESKDVYYEFATFFEKEGKIREAVAIYEAFVNEKILYRDVDARLANLRKSPAERITAVSKEQVSAVTAKSIEQAAHVSAPAGGVVEITGKIGEIGKGRFRVGKEIARSFTAMVYEGQGTQTNRKYAIKKMRFEIADDKKGFEKFLAEAKIVSKFDHPNIVSLVDVLMEGQSCFLVYEYVDGYTLDKMMKGRMKLGETWRILEYVSSAVFYAHIHNVVHGDLKPSNILIPKGTKADTDPDETKVMDFGVSYIAKDILMLATGEMPDKPVYMAPEQHLGFNDRRSDIFSLGVILYEMLTGKVPFEGPDYLPQKEKMAFKPVIDLAPGLPDRMDNVMQKCLQADPSKRYATIEDFMEEMRKV</sequence>
<dbReference type="InterPro" id="IPR011990">
    <property type="entry name" value="TPR-like_helical_dom_sf"/>
</dbReference>
<name>A0A2M7S7H5_9BACT</name>
<accession>A0A2M7S7H5</accession>
<dbReference type="SUPFAM" id="SSF48452">
    <property type="entry name" value="TPR-like"/>
    <property type="match status" value="1"/>
</dbReference>
<keyword evidence="1" id="KW-0808">Transferase</keyword>
<dbReference type="PROSITE" id="PS50293">
    <property type="entry name" value="TPR_REGION"/>
    <property type="match status" value="1"/>
</dbReference>
<dbReference type="Gene3D" id="1.10.510.10">
    <property type="entry name" value="Transferase(Phosphotransferase) domain 1"/>
    <property type="match status" value="1"/>
</dbReference>
<dbReference type="PROSITE" id="PS00108">
    <property type="entry name" value="PROTEIN_KINASE_ST"/>
    <property type="match status" value="1"/>
</dbReference>
<dbReference type="CDD" id="cd14014">
    <property type="entry name" value="STKc_PknB_like"/>
    <property type="match status" value="1"/>
</dbReference>
<dbReference type="PANTHER" id="PTHR43289">
    <property type="entry name" value="MITOGEN-ACTIVATED PROTEIN KINASE KINASE KINASE 20-RELATED"/>
    <property type="match status" value="1"/>
</dbReference>
<dbReference type="Pfam" id="PF00069">
    <property type="entry name" value="Pkinase"/>
    <property type="match status" value="1"/>
</dbReference>
<dbReference type="PROSITE" id="PS50005">
    <property type="entry name" value="TPR"/>
    <property type="match status" value="1"/>
</dbReference>
<evidence type="ECO:0000313" key="8">
    <source>
        <dbReference type="EMBL" id="PIZ15495.1"/>
    </source>
</evidence>
<evidence type="ECO:0000256" key="2">
    <source>
        <dbReference type="ARBA" id="ARBA00022741"/>
    </source>
</evidence>
<dbReference type="AlphaFoldDB" id="A0A2M7S7H5"/>
<dbReference type="InterPro" id="IPR011009">
    <property type="entry name" value="Kinase-like_dom_sf"/>
</dbReference>
<comment type="caution">
    <text evidence="8">The sequence shown here is derived from an EMBL/GenBank/DDBJ whole genome shotgun (WGS) entry which is preliminary data.</text>
</comment>
<keyword evidence="2" id="KW-0547">Nucleotide-binding</keyword>
<feature type="domain" description="Protein kinase" evidence="7">
    <location>
        <begin position="651"/>
        <end position="909"/>
    </location>
</feature>
<dbReference type="PROSITE" id="PS50011">
    <property type="entry name" value="PROTEIN_KINASE_DOM"/>
    <property type="match status" value="1"/>
</dbReference>
<evidence type="ECO:0000256" key="6">
    <source>
        <dbReference type="SAM" id="Phobius"/>
    </source>
</evidence>
<evidence type="ECO:0000256" key="3">
    <source>
        <dbReference type="ARBA" id="ARBA00022777"/>
    </source>
</evidence>
<reference evidence="9" key="1">
    <citation type="submission" date="2017-09" db="EMBL/GenBank/DDBJ databases">
        <title>Depth-based differentiation of microbial function through sediment-hosted aquifers and enrichment of novel symbionts in the deep terrestrial subsurface.</title>
        <authorList>
            <person name="Probst A.J."/>
            <person name="Ladd B."/>
            <person name="Jarett J.K."/>
            <person name="Geller-Mcgrath D.E."/>
            <person name="Sieber C.M.K."/>
            <person name="Emerson J.B."/>
            <person name="Anantharaman K."/>
            <person name="Thomas B.C."/>
            <person name="Malmstrom R."/>
            <person name="Stieglmeier M."/>
            <person name="Klingl A."/>
            <person name="Woyke T."/>
            <person name="Ryan C.M."/>
            <person name="Banfield J.F."/>
        </authorList>
    </citation>
    <scope>NUCLEOTIDE SEQUENCE [LARGE SCALE GENOMIC DNA]</scope>
</reference>
<keyword evidence="3" id="KW-0418">Kinase</keyword>
<keyword evidence="6" id="KW-0472">Membrane</keyword>
<dbReference type="SUPFAM" id="SSF56112">
    <property type="entry name" value="Protein kinase-like (PK-like)"/>
    <property type="match status" value="1"/>
</dbReference>
<dbReference type="SMART" id="SM00220">
    <property type="entry name" value="S_TKc"/>
    <property type="match status" value="1"/>
</dbReference>
<keyword evidence="6" id="KW-0812">Transmembrane</keyword>
<dbReference type="GO" id="GO:0004674">
    <property type="term" value="F:protein serine/threonine kinase activity"/>
    <property type="evidence" value="ECO:0007669"/>
    <property type="project" value="TreeGrafter"/>
</dbReference>
<dbReference type="Proteomes" id="UP000229307">
    <property type="component" value="Unassembled WGS sequence"/>
</dbReference>